<name>A0A0K9FB71_9BACI</name>
<dbReference type="AlphaFoldDB" id="A0A0K9FB71"/>
<dbReference type="EMBL" id="LFXJ01000005">
    <property type="protein sequence ID" value="KMY31705.1"/>
    <property type="molecule type" value="Genomic_DNA"/>
</dbReference>
<dbReference type="GO" id="GO:0015074">
    <property type="term" value="P:DNA integration"/>
    <property type="evidence" value="ECO:0007669"/>
    <property type="project" value="UniProtKB-KW"/>
</dbReference>
<keyword evidence="2" id="KW-0229">DNA integration</keyword>
<accession>A0A0K9FB71</accession>
<dbReference type="InterPro" id="IPR010998">
    <property type="entry name" value="Integrase_recombinase_N"/>
</dbReference>
<gene>
    <name evidence="6" type="ORF">ACZ11_05735</name>
</gene>
<dbReference type="PANTHER" id="PTHR30349:SF64">
    <property type="entry name" value="PROPHAGE INTEGRASE INTD-RELATED"/>
    <property type="match status" value="1"/>
</dbReference>
<evidence type="ECO:0000256" key="1">
    <source>
        <dbReference type="ARBA" id="ARBA00008857"/>
    </source>
</evidence>
<dbReference type="InterPro" id="IPR050090">
    <property type="entry name" value="Tyrosine_recombinase_XerCD"/>
</dbReference>
<dbReference type="PANTHER" id="PTHR30349">
    <property type="entry name" value="PHAGE INTEGRASE-RELATED"/>
    <property type="match status" value="1"/>
</dbReference>
<dbReference type="Proteomes" id="UP000037326">
    <property type="component" value="Unassembled WGS sequence"/>
</dbReference>
<dbReference type="PROSITE" id="PS51898">
    <property type="entry name" value="TYR_RECOMBINASE"/>
    <property type="match status" value="1"/>
</dbReference>
<proteinExistence type="inferred from homology"/>
<dbReference type="InterPro" id="IPR002104">
    <property type="entry name" value="Integrase_catalytic"/>
</dbReference>
<evidence type="ECO:0000313" key="6">
    <source>
        <dbReference type="EMBL" id="KMY31705.1"/>
    </source>
</evidence>
<comment type="similarity">
    <text evidence="1">Belongs to the 'phage' integrase family.</text>
</comment>
<comment type="caution">
    <text evidence="6">The sequence shown here is derived from an EMBL/GenBank/DDBJ whole genome shotgun (WGS) entry which is preliminary data.</text>
</comment>
<evidence type="ECO:0000256" key="3">
    <source>
        <dbReference type="ARBA" id="ARBA00023125"/>
    </source>
</evidence>
<protein>
    <submittedName>
        <fullName evidence="6">Recombinase XerC</fullName>
    </submittedName>
</protein>
<reference evidence="7" key="1">
    <citation type="submission" date="2015-07" db="EMBL/GenBank/DDBJ databases">
        <authorList>
            <consortium name="Consortium for Microbial Forensics and Genomics (microFORGE)"/>
            <person name="Knight B.M."/>
            <person name="Roberts D.P."/>
            <person name="Lin D."/>
            <person name="Hari K."/>
            <person name="Fletcher J."/>
            <person name="Melcher U."/>
            <person name="Blagden T."/>
            <person name="Winegar R.A."/>
        </authorList>
    </citation>
    <scope>NUCLEOTIDE SEQUENCE [LARGE SCALE GENOMIC DNA]</scope>
    <source>
        <strain evidence="7">DSM 23493</strain>
    </source>
</reference>
<organism evidence="6 7">
    <name type="scientific">Lysinibacillus xylanilyticus</name>
    <dbReference type="NCBI Taxonomy" id="582475"/>
    <lineage>
        <taxon>Bacteria</taxon>
        <taxon>Bacillati</taxon>
        <taxon>Bacillota</taxon>
        <taxon>Bacilli</taxon>
        <taxon>Bacillales</taxon>
        <taxon>Bacillaceae</taxon>
        <taxon>Lysinibacillus</taxon>
    </lineage>
</organism>
<dbReference type="InterPro" id="IPR004107">
    <property type="entry name" value="Integrase_SAM-like_N"/>
</dbReference>
<dbReference type="GO" id="GO:0003677">
    <property type="term" value="F:DNA binding"/>
    <property type="evidence" value="ECO:0007669"/>
    <property type="project" value="UniProtKB-KW"/>
</dbReference>
<keyword evidence="4" id="KW-0233">DNA recombination</keyword>
<evidence type="ECO:0000313" key="7">
    <source>
        <dbReference type="Proteomes" id="UP000037326"/>
    </source>
</evidence>
<dbReference type="Pfam" id="PF00589">
    <property type="entry name" value="Phage_integrase"/>
    <property type="match status" value="1"/>
</dbReference>
<dbReference type="InterPro" id="IPR011010">
    <property type="entry name" value="DNA_brk_join_enz"/>
</dbReference>
<keyword evidence="3" id="KW-0238">DNA-binding</keyword>
<sequence length="397" mass="45715">MKLYKSTKEPEIYHYFNANEEKLWMFRHKYYDATGKRKEKKKSGFKTEKAALKALLEVKAATLRGETKHIENDNLTVGQWLDIWYEANQKKWKIASQKQREMAIRLQMKPLIGHFKLQQLTKSIYQKHYINELEKKYKPSTVRLLHNLFKVAINAAVEEEILTRNKLQGTILPSLRGKEAKKNYLTPEQLSILLNHIKLKEDIAYYSLFLTIAYTGMRKGEALGLQWRNIDFTNQTITIERHRGNNGVDSTKTKNSERTIKIDEIVLQQLKRYRVAVKAFLLSHGRKLLDDITKDDSFIFISPITAEPFISTRLNAIFNRIVAAAGLPATTIHGLRHTHATILMNNDIPVKAIAERLGNTPEIIHTTYGHVLREMEDKIIDTFDRAIGNGAKSGASS</sequence>
<dbReference type="Pfam" id="PF14657">
    <property type="entry name" value="Arm-DNA-bind_4"/>
    <property type="match status" value="1"/>
</dbReference>
<evidence type="ECO:0000256" key="2">
    <source>
        <dbReference type="ARBA" id="ARBA00022908"/>
    </source>
</evidence>
<dbReference type="Gene3D" id="1.10.443.10">
    <property type="entry name" value="Intergrase catalytic core"/>
    <property type="match status" value="1"/>
</dbReference>
<dbReference type="GeneID" id="96597790"/>
<evidence type="ECO:0000256" key="4">
    <source>
        <dbReference type="ARBA" id="ARBA00023172"/>
    </source>
</evidence>
<dbReference type="PATRIC" id="fig|582475.4.peg.591"/>
<dbReference type="CDD" id="cd01189">
    <property type="entry name" value="INT_ICEBs1_C_like"/>
    <property type="match status" value="1"/>
</dbReference>
<dbReference type="InterPro" id="IPR028259">
    <property type="entry name" value="AP2-like_int_N"/>
</dbReference>
<dbReference type="GO" id="GO:0006310">
    <property type="term" value="P:DNA recombination"/>
    <property type="evidence" value="ECO:0007669"/>
    <property type="project" value="UniProtKB-KW"/>
</dbReference>
<dbReference type="RefSeq" id="WP_049664424.1">
    <property type="nucleotide sequence ID" value="NZ_LFXJ01000005.1"/>
</dbReference>
<feature type="domain" description="Tyr recombinase" evidence="5">
    <location>
        <begin position="180"/>
        <end position="381"/>
    </location>
</feature>
<dbReference type="SUPFAM" id="SSF56349">
    <property type="entry name" value="DNA breaking-rejoining enzymes"/>
    <property type="match status" value="1"/>
</dbReference>
<dbReference type="Pfam" id="PF14659">
    <property type="entry name" value="Phage_int_SAM_3"/>
    <property type="match status" value="1"/>
</dbReference>
<dbReference type="Gene3D" id="1.10.150.130">
    <property type="match status" value="1"/>
</dbReference>
<dbReference type="InterPro" id="IPR013762">
    <property type="entry name" value="Integrase-like_cat_sf"/>
</dbReference>
<evidence type="ECO:0000259" key="5">
    <source>
        <dbReference type="PROSITE" id="PS51898"/>
    </source>
</evidence>